<dbReference type="PROSITE" id="PS00893">
    <property type="entry name" value="NUDIX_BOX"/>
    <property type="match status" value="1"/>
</dbReference>
<dbReference type="EMBL" id="UOEU01000088">
    <property type="protein sequence ID" value="VAW30809.1"/>
    <property type="molecule type" value="Genomic_DNA"/>
</dbReference>
<dbReference type="InterPro" id="IPR000086">
    <property type="entry name" value="NUDIX_hydrolase_dom"/>
</dbReference>
<dbReference type="PROSITE" id="PS51462">
    <property type="entry name" value="NUDIX"/>
    <property type="match status" value="1"/>
</dbReference>
<evidence type="ECO:0000256" key="1">
    <source>
        <dbReference type="ARBA" id="ARBA00001946"/>
    </source>
</evidence>
<dbReference type="InterPro" id="IPR015797">
    <property type="entry name" value="NUDIX_hydrolase-like_dom_sf"/>
</dbReference>
<dbReference type="PANTHER" id="PTHR43046:SF14">
    <property type="entry name" value="MUTT_NUDIX FAMILY PROTEIN"/>
    <property type="match status" value="1"/>
</dbReference>
<keyword evidence="2" id="KW-0378">Hydrolase</keyword>
<feature type="domain" description="Nudix hydrolase" evidence="3">
    <location>
        <begin position="16"/>
        <end position="151"/>
    </location>
</feature>
<evidence type="ECO:0000256" key="2">
    <source>
        <dbReference type="ARBA" id="ARBA00022801"/>
    </source>
</evidence>
<comment type="cofactor">
    <cofactor evidence="1">
        <name>Mg(2+)</name>
        <dbReference type="ChEBI" id="CHEBI:18420"/>
    </cofactor>
</comment>
<reference evidence="4" key="1">
    <citation type="submission" date="2018-06" db="EMBL/GenBank/DDBJ databases">
        <authorList>
            <person name="Zhirakovskaya E."/>
        </authorList>
    </citation>
    <scope>NUCLEOTIDE SEQUENCE</scope>
</reference>
<sequence length="157" mass="17800">RCWLGGEILVAEERLVHRPSVYGVIRHEGKILMLTTVGNGRYCLPGGGIEPWETNAEALQREISEEAGIQIIIGSLVHFQEDFFYYDPSGEAWHGLLFYYDCTPLTFDLLQGDEVDDEAAENPQWVTIGNLHEENMQPQETWLLSYLNKENLPTGSS</sequence>
<organism evidence="4">
    <name type="scientific">hydrothermal vent metagenome</name>
    <dbReference type="NCBI Taxonomy" id="652676"/>
    <lineage>
        <taxon>unclassified sequences</taxon>
        <taxon>metagenomes</taxon>
        <taxon>ecological metagenomes</taxon>
    </lineage>
</organism>
<gene>
    <name evidence="4" type="ORF">MNBD_CHLOROFLEXI01-5108</name>
</gene>
<proteinExistence type="predicted"/>
<dbReference type="Gene3D" id="3.90.79.10">
    <property type="entry name" value="Nucleoside Triphosphate Pyrophosphohydrolase"/>
    <property type="match status" value="1"/>
</dbReference>
<accession>A0A3B0V1S9</accession>
<dbReference type="AlphaFoldDB" id="A0A3B0V1S9"/>
<dbReference type="InterPro" id="IPR020084">
    <property type="entry name" value="NUDIX_hydrolase_CS"/>
</dbReference>
<dbReference type="GO" id="GO:0016787">
    <property type="term" value="F:hydrolase activity"/>
    <property type="evidence" value="ECO:0007669"/>
    <property type="project" value="UniProtKB-KW"/>
</dbReference>
<feature type="non-terminal residue" evidence="4">
    <location>
        <position position="1"/>
    </location>
</feature>
<dbReference type="PANTHER" id="PTHR43046">
    <property type="entry name" value="GDP-MANNOSE MANNOSYL HYDROLASE"/>
    <property type="match status" value="1"/>
</dbReference>
<dbReference type="Pfam" id="PF00293">
    <property type="entry name" value="NUDIX"/>
    <property type="match status" value="1"/>
</dbReference>
<evidence type="ECO:0000259" key="3">
    <source>
        <dbReference type="PROSITE" id="PS51462"/>
    </source>
</evidence>
<name>A0A3B0V1S9_9ZZZZ</name>
<protein>
    <recommendedName>
        <fullName evidence="3">Nudix hydrolase domain-containing protein</fullName>
    </recommendedName>
</protein>
<dbReference type="SUPFAM" id="SSF55811">
    <property type="entry name" value="Nudix"/>
    <property type="match status" value="1"/>
</dbReference>
<evidence type="ECO:0000313" key="4">
    <source>
        <dbReference type="EMBL" id="VAW30809.1"/>
    </source>
</evidence>